<feature type="compositionally biased region" description="Basic residues" evidence="1">
    <location>
        <begin position="319"/>
        <end position="346"/>
    </location>
</feature>
<organism evidence="2">
    <name type="scientific">uncultured Acetobacteraceae bacterium</name>
    <dbReference type="NCBI Taxonomy" id="169975"/>
    <lineage>
        <taxon>Bacteria</taxon>
        <taxon>Pseudomonadati</taxon>
        <taxon>Pseudomonadota</taxon>
        <taxon>Alphaproteobacteria</taxon>
        <taxon>Acetobacterales</taxon>
        <taxon>Acetobacteraceae</taxon>
        <taxon>environmental samples</taxon>
    </lineage>
</organism>
<dbReference type="EMBL" id="CADCTG010000339">
    <property type="protein sequence ID" value="CAA9286769.1"/>
    <property type="molecule type" value="Genomic_DNA"/>
</dbReference>
<sequence length="438" mass="47534">EHHRPVGQRRHRRRPRHRARPGSRHIEAARLPSRPDRRHRRGDRGSAGMRHGARLPRRRARHRAGQGLRAGDAPQPRSGRGPRAAGQRPGAGAHRRRAPLGGRRLRRRGGGLGPHRHRPPARRLGHPVRAHRRLRARLFAHAARPRGPRAAALARRARPGVHPRDARLRPGGERRLRGGGGGRPRGAGARPAGRLGGARRRPRHGNDGPRRGRRFLLARHCLGLGAGQHVRFPQLVASRPVPPRPRQPAGSAPAVRRGHLRRQLRPSAGTGGRLGAAVAAARAGAPGRRPLAPARGRLAGADRGRLLRLQRPARDDGVRRHRRRGGATRTGRQRRAGGGARLRHQRHDGAGGRPAGLPRLRRLRPGRLRRSGRATPADPGQGQPLRRQPRAARRLLLDLDGSGTAPGRQAAGGGHGGRALGGQARQPAQPRLGAPRRG</sequence>
<feature type="region of interest" description="Disordered" evidence="1">
    <location>
        <begin position="1"/>
        <end position="130"/>
    </location>
</feature>
<feature type="non-terminal residue" evidence="2">
    <location>
        <position position="438"/>
    </location>
</feature>
<proteinExistence type="predicted"/>
<reference evidence="2" key="1">
    <citation type="submission" date="2020-02" db="EMBL/GenBank/DDBJ databases">
        <authorList>
            <person name="Meier V. D."/>
        </authorList>
    </citation>
    <scope>NUCLEOTIDE SEQUENCE</scope>
    <source>
        <strain evidence="2">AVDCRST_MAG08</strain>
    </source>
</reference>
<feature type="compositionally biased region" description="Low complexity" evidence="1">
    <location>
        <begin position="275"/>
        <end position="299"/>
    </location>
</feature>
<accession>A0A6J4JT33</accession>
<feature type="compositionally biased region" description="Low complexity" evidence="1">
    <location>
        <begin position="398"/>
        <end position="409"/>
    </location>
</feature>
<dbReference type="AlphaFoldDB" id="A0A6J4JT33"/>
<protein>
    <submittedName>
        <fullName evidence="2">FIG140336: TPR domain protein</fullName>
    </submittedName>
</protein>
<feature type="compositionally biased region" description="Low complexity" evidence="1">
    <location>
        <begin position="421"/>
        <end position="430"/>
    </location>
</feature>
<feature type="non-terminal residue" evidence="2">
    <location>
        <position position="1"/>
    </location>
</feature>
<name>A0A6J4JT33_9PROT</name>
<feature type="compositionally biased region" description="Basic residues" evidence="1">
    <location>
        <begin position="1"/>
        <end position="23"/>
    </location>
</feature>
<feature type="compositionally biased region" description="Basic residues" evidence="1">
    <location>
        <begin position="93"/>
        <end position="130"/>
    </location>
</feature>
<gene>
    <name evidence="2" type="ORF">AVDCRST_MAG08-4274</name>
</gene>
<feature type="compositionally biased region" description="Basic residues" evidence="1">
    <location>
        <begin position="51"/>
        <end position="64"/>
    </location>
</feature>
<feature type="compositionally biased region" description="Gly residues" evidence="1">
    <location>
        <begin position="410"/>
        <end position="420"/>
    </location>
</feature>
<feature type="region of interest" description="Disordered" evidence="1">
    <location>
        <begin position="238"/>
        <end position="438"/>
    </location>
</feature>
<feature type="compositionally biased region" description="Low complexity" evidence="1">
    <location>
        <begin position="65"/>
        <end position="92"/>
    </location>
</feature>
<feature type="region of interest" description="Disordered" evidence="1">
    <location>
        <begin position="143"/>
        <end position="212"/>
    </location>
</feature>
<evidence type="ECO:0000313" key="2">
    <source>
        <dbReference type="EMBL" id="CAA9286769.1"/>
    </source>
</evidence>
<evidence type="ECO:0000256" key="1">
    <source>
        <dbReference type="SAM" id="MobiDB-lite"/>
    </source>
</evidence>
<feature type="compositionally biased region" description="Basic residues" evidence="1">
    <location>
        <begin position="359"/>
        <end position="372"/>
    </location>
</feature>
<feature type="compositionally biased region" description="Basic and acidic residues" evidence="1">
    <location>
        <begin position="162"/>
        <end position="176"/>
    </location>
</feature>